<feature type="transmembrane region" description="Helical" evidence="1">
    <location>
        <begin position="20"/>
        <end position="39"/>
    </location>
</feature>
<keyword evidence="1" id="KW-0812">Transmembrane</keyword>
<accession>A0ABU4G5Z6</accession>
<reference evidence="2 3" key="1">
    <citation type="submission" date="2023-06" db="EMBL/GenBank/DDBJ databases">
        <title>Sporosarcina sp. nov., isolated from Korean traditional fermented seafood 'Jeotgal'.</title>
        <authorList>
            <person name="Yang A.I."/>
            <person name="Shin N.-R."/>
        </authorList>
    </citation>
    <scope>NUCLEOTIDE SEQUENCE [LARGE SCALE GENOMIC DNA]</scope>
    <source>
        <strain evidence="2 3">KCTC13119</strain>
    </source>
</reference>
<feature type="transmembrane region" description="Helical" evidence="1">
    <location>
        <begin position="45"/>
        <end position="62"/>
    </location>
</feature>
<gene>
    <name evidence="2" type="ORF">QT711_04330</name>
</gene>
<keyword evidence="1" id="KW-0472">Membrane</keyword>
<dbReference type="EMBL" id="JAUBDI010000002">
    <property type="protein sequence ID" value="MDW0112400.1"/>
    <property type="molecule type" value="Genomic_DNA"/>
</dbReference>
<evidence type="ECO:0000256" key="1">
    <source>
        <dbReference type="SAM" id="Phobius"/>
    </source>
</evidence>
<keyword evidence="1" id="KW-1133">Transmembrane helix</keyword>
<name>A0ABU4G5Z6_9BACL</name>
<protein>
    <submittedName>
        <fullName evidence="2">Uncharacterized protein</fullName>
    </submittedName>
</protein>
<comment type="caution">
    <text evidence="2">The sequence shown here is derived from an EMBL/GenBank/DDBJ whole genome shotgun (WGS) entry which is preliminary data.</text>
</comment>
<sequence length="63" mass="7353">MRRGYNPYLLPPWLRKTRFYCKGIIIPIAIFQLIRLLIVPTTGDFLLLCILAGLAFLLYKDII</sequence>
<dbReference type="Proteomes" id="UP001282284">
    <property type="component" value="Unassembled WGS sequence"/>
</dbReference>
<proteinExistence type="predicted"/>
<organism evidence="2 3">
    <name type="scientific">Sporosarcina saromensis</name>
    <dbReference type="NCBI Taxonomy" id="359365"/>
    <lineage>
        <taxon>Bacteria</taxon>
        <taxon>Bacillati</taxon>
        <taxon>Bacillota</taxon>
        <taxon>Bacilli</taxon>
        <taxon>Bacillales</taxon>
        <taxon>Caryophanaceae</taxon>
        <taxon>Sporosarcina</taxon>
    </lineage>
</organism>
<keyword evidence="3" id="KW-1185">Reference proteome</keyword>
<evidence type="ECO:0000313" key="2">
    <source>
        <dbReference type="EMBL" id="MDW0112400.1"/>
    </source>
</evidence>
<evidence type="ECO:0000313" key="3">
    <source>
        <dbReference type="Proteomes" id="UP001282284"/>
    </source>
</evidence>